<keyword evidence="2" id="KW-1185">Reference proteome</keyword>
<dbReference type="EMBL" id="EQ976859">
    <property type="protein sequence ID" value="EEF26623.1"/>
    <property type="molecule type" value="Genomic_DNA"/>
</dbReference>
<reference evidence="2" key="1">
    <citation type="journal article" date="2010" name="Nat. Biotechnol.">
        <title>Draft genome sequence of the oilseed species Ricinus communis.</title>
        <authorList>
            <person name="Chan A.P."/>
            <person name="Crabtree J."/>
            <person name="Zhao Q."/>
            <person name="Lorenzi H."/>
            <person name="Orvis J."/>
            <person name="Puiu D."/>
            <person name="Melake-Berhan A."/>
            <person name="Jones K.M."/>
            <person name="Redman J."/>
            <person name="Chen G."/>
            <person name="Cahoon E.B."/>
            <person name="Gedil M."/>
            <person name="Stanke M."/>
            <person name="Haas B.J."/>
            <person name="Wortman J.R."/>
            <person name="Fraser-Liggett C.M."/>
            <person name="Ravel J."/>
            <person name="Rabinowicz P.D."/>
        </authorList>
    </citation>
    <scope>NUCLEOTIDE SEQUENCE [LARGE SCALE GENOMIC DNA]</scope>
    <source>
        <strain evidence="2">cv. Hale</strain>
    </source>
</reference>
<proteinExistence type="predicted"/>
<dbReference type="InterPro" id="IPR043733">
    <property type="entry name" value="DUF5677"/>
</dbReference>
<sequence length="273" mass="29866">MSQSKGFLSDMLTSIASIRRDFAPWFDAASAFNDLGMLMLPVAKADQSDNQQLVAATLYGRTLTSYQAAYLLTERGMLADARTIVRAAAETAICLCAVVEKPSVIDLLIQRHFFHHRRLRTSWLHEPQARAALTDADIQALKAGIEQIDSECPDIAKMKRDPVSIADLARDAGVTALYNVVYRSASGDAAHTSPDALNRHVKADMQGNIHGLKFGPETDDLPATLSDAISVLAHALHAVRQLFQLHRFDDDLRACEASWSALGVPAEYRPSVP</sequence>
<dbReference type="Pfam" id="PF18928">
    <property type="entry name" value="DUF5677"/>
    <property type="match status" value="1"/>
</dbReference>
<protein>
    <submittedName>
        <fullName evidence="1">Uncharacterized protein</fullName>
    </submittedName>
</protein>
<evidence type="ECO:0000313" key="2">
    <source>
        <dbReference type="Proteomes" id="UP000008311"/>
    </source>
</evidence>
<dbReference type="InParanoid" id="B9TBZ2"/>
<gene>
    <name evidence="1" type="ORF">RCOM_2042430</name>
</gene>
<organism evidence="1 2">
    <name type="scientific">Ricinus communis</name>
    <name type="common">Castor bean</name>
    <dbReference type="NCBI Taxonomy" id="3988"/>
    <lineage>
        <taxon>Eukaryota</taxon>
        <taxon>Viridiplantae</taxon>
        <taxon>Streptophyta</taxon>
        <taxon>Embryophyta</taxon>
        <taxon>Tracheophyta</taxon>
        <taxon>Spermatophyta</taxon>
        <taxon>Magnoliopsida</taxon>
        <taxon>eudicotyledons</taxon>
        <taxon>Gunneridae</taxon>
        <taxon>Pentapetalae</taxon>
        <taxon>rosids</taxon>
        <taxon>fabids</taxon>
        <taxon>Malpighiales</taxon>
        <taxon>Euphorbiaceae</taxon>
        <taxon>Acalyphoideae</taxon>
        <taxon>Acalypheae</taxon>
        <taxon>Ricinus</taxon>
    </lineage>
</organism>
<evidence type="ECO:0000313" key="1">
    <source>
        <dbReference type="EMBL" id="EEF26623.1"/>
    </source>
</evidence>
<name>B9TBZ2_RICCO</name>
<accession>B9TBZ2</accession>
<dbReference type="Proteomes" id="UP000008311">
    <property type="component" value="Unassembled WGS sequence"/>
</dbReference>
<dbReference type="AlphaFoldDB" id="B9TBZ2"/>